<dbReference type="RefSeq" id="WP_089272193.1">
    <property type="nucleotide sequence ID" value="NZ_FZOC01000001.1"/>
</dbReference>
<accession>A0A238YG10</accession>
<protein>
    <submittedName>
        <fullName evidence="1">Uncharacterized protein</fullName>
    </submittedName>
</protein>
<organism evidence="1 2">
    <name type="scientific">Humidesulfovibrio mexicanus</name>
    <dbReference type="NCBI Taxonomy" id="147047"/>
    <lineage>
        <taxon>Bacteria</taxon>
        <taxon>Pseudomonadati</taxon>
        <taxon>Thermodesulfobacteriota</taxon>
        <taxon>Desulfovibrionia</taxon>
        <taxon>Desulfovibrionales</taxon>
        <taxon>Desulfovibrionaceae</taxon>
        <taxon>Humidesulfovibrio</taxon>
    </lineage>
</organism>
<sequence>MPKLAIHPSGLNTAKERARALRWLSGLAEKDRERILTDAFSACATATPATPYVALLGAIRRFGFDTVRRRGFRAAGPEQFENFQRVRESRARNLRNERPSPLRDKVLHRWALVRELHGQGLGFRLIARYFSKQLRISVSASYLRKMWRELEPATENGQPQQ</sequence>
<evidence type="ECO:0000313" key="2">
    <source>
        <dbReference type="Proteomes" id="UP000198324"/>
    </source>
</evidence>
<dbReference type="OrthoDB" id="5508508at2"/>
<name>A0A238YG10_9BACT</name>
<gene>
    <name evidence="1" type="ORF">SAMN04488503_0949</name>
</gene>
<dbReference type="EMBL" id="FZOC01000001">
    <property type="protein sequence ID" value="SNR70057.1"/>
    <property type="molecule type" value="Genomic_DNA"/>
</dbReference>
<keyword evidence="2" id="KW-1185">Reference proteome</keyword>
<dbReference type="AlphaFoldDB" id="A0A238YG10"/>
<proteinExistence type="predicted"/>
<evidence type="ECO:0000313" key="1">
    <source>
        <dbReference type="EMBL" id="SNR70057.1"/>
    </source>
</evidence>
<dbReference type="Proteomes" id="UP000198324">
    <property type="component" value="Unassembled WGS sequence"/>
</dbReference>
<reference evidence="1 2" key="1">
    <citation type="submission" date="2017-06" db="EMBL/GenBank/DDBJ databases">
        <authorList>
            <person name="Kim H.J."/>
            <person name="Triplett B.A."/>
        </authorList>
    </citation>
    <scope>NUCLEOTIDE SEQUENCE [LARGE SCALE GENOMIC DNA]</scope>
    <source>
        <strain evidence="1 2">DSM 13116</strain>
    </source>
</reference>